<evidence type="ECO:0000313" key="3">
    <source>
        <dbReference type="Proteomes" id="UP000232722"/>
    </source>
</evidence>
<dbReference type="Proteomes" id="UP000684084">
    <property type="component" value="Unassembled WGS sequence"/>
</dbReference>
<accession>A0A2N0NRT4</accession>
<dbReference type="OrthoDB" id="2382868at2759"/>
<organism evidence="2 3">
    <name type="scientific">Rhizophagus irregularis</name>
    <dbReference type="NCBI Taxonomy" id="588596"/>
    <lineage>
        <taxon>Eukaryota</taxon>
        <taxon>Fungi</taxon>
        <taxon>Fungi incertae sedis</taxon>
        <taxon>Mucoromycota</taxon>
        <taxon>Glomeromycotina</taxon>
        <taxon>Glomeromycetes</taxon>
        <taxon>Glomerales</taxon>
        <taxon>Glomeraceae</taxon>
        <taxon>Rhizophagus</taxon>
    </lineage>
</organism>
<sequence>MPTFKPLKIINEIIQHANEYDNELWIVVLNMSKAYNQVNIFMLEKALKRIRLPDNLISILTNIFKGRTNQIFTPSGGLKKPYDVISPSLVYLLWSFFNEN</sequence>
<evidence type="ECO:0000313" key="2">
    <source>
        <dbReference type="EMBL" id="PKB97290.1"/>
    </source>
</evidence>
<dbReference type="AlphaFoldDB" id="A0A2N0NRT4"/>
<name>A0A2N0NRT4_9GLOM</name>
<reference evidence="2 3" key="1">
    <citation type="submission" date="2016-04" db="EMBL/GenBank/DDBJ databases">
        <title>Genome analyses suggest a sexual origin of heterokaryosis in a supposedly ancient asexual fungus.</title>
        <authorList>
            <person name="Ropars J."/>
            <person name="Sedzielewska K."/>
            <person name="Noel J."/>
            <person name="Charron P."/>
            <person name="Farinelli L."/>
            <person name="Marton T."/>
            <person name="Kruger M."/>
            <person name="Pelin A."/>
            <person name="Brachmann A."/>
            <person name="Corradi N."/>
        </authorList>
    </citation>
    <scope>NUCLEOTIDE SEQUENCE [LARGE SCALE GENOMIC DNA]</scope>
    <source>
        <strain evidence="2 3">A5</strain>
    </source>
</reference>
<proteinExistence type="predicted"/>
<reference evidence="2 3" key="2">
    <citation type="submission" date="2017-09" db="EMBL/GenBank/DDBJ databases">
        <title>Extensive intraspecific genome diversity in a model arbuscular mycorrhizal fungus.</title>
        <authorList>
            <person name="Chen E.C."/>
            <person name="Morin E."/>
            <person name="Beaudet D."/>
            <person name="Noel J."/>
            <person name="Ndikumana S."/>
            <person name="Charron P."/>
            <person name="St-Onge C."/>
            <person name="Giorgi J."/>
            <person name="Grigoriev I.V."/>
            <person name="Roux C."/>
            <person name="Martin F.M."/>
            <person name="Corradi N."/>
        </authorList>
    </citation>
    <scope>NUCLEOTIDE SEQUENCE [LARGE SCALE GENOMIC DNA]</scope>
    <source>
        <strain evidence="2 3">A5</strain>
    </source>
</reference>
<evidence type="ECO:0000313" key="1">
    <source>
        <dbReference type="EMBL" id="CAB5351316.1"/>
    </source>
</evidence>
<dbReference type="Proteomes" id="UP000232722">
    <property type="component" value="Unassembled WGS sequence"/>
</dbReference>
<reference evidence="1" key="3">
    <citation type="submission" date="2020-05" db="EMBL/GenBank/DDBJ databases">
        <authorList>
            <person name="Rincon C."/>
            <person name="Sanders R I."/>
            <person name="Robbins C."/>
            <person name="Chaturvedi A."/>
        </authorList>
    </citation>
    <scope>NUCLEOTIDE SEQUENCE</scope>
    <source>
        <strain evidence="1">CHB12</strain>
    </source>
</reference>
<protein>
    <recommendedName>
        <fullName evidence="4">Reverse transcriptase domain-containing protein</fullName>
    </recommendedName>
</protein>
<gene>
    <name evidence="1" type="ORF">CHRIB12_LOCUS5101</name>
    <name evidence="2" type="ORF">RhiirA5_433417</name>
</gene>
<dbReference type="EMBL" id="CAGKOT010000008">
    <property type="protein sequence ID" value="CAB5351316.1"/>
    <property type="molecule type" value="Genomic_DNA"/>
</dbReference>
<dbReference type="EMBL" id="LLXJ01003299">
    <property type="protein sequence ID" value="PKB97290.1"/>
    <property type="molecule type" value="Genomic_DNA"/>
</dbReference>
<comment type="caution">
    <text evidence="2">The sequence shown here is derived from an EMBL/GenBank/DDBJ whole genome shotgun (WGS) entry which is preliminary data.</text>
</comment>
<evidence type="ECO:0008006" key="4">
    <source>
        <dbReference type="Google" id="ProtNLM"/>
    </source>
</evidence>